<dbReference type="Gene3D" id="3.40.50.1000">
    <property type="entry name" value="HAD superfamily/HAD-like"/>
    <property type="match status" value="1"/>
</dbReference>
<protein>
    <recommendedName>
        <fullName evidence="3">FAR1 domain-containing protein</fullName>
    </recommendedName>
</protein>
<keyword evidence="2" id="KW-0472">Membrane</keyword>
<evidence type="ECO:0000259" key="3">
    <source>
        <dbReference type="Pfam" id="PF03101"/>
    </source>
</evidence>
<proteinExistence type="predicted"/>
<keyword evidence="5" id="KW-1185">Reference proteome</keyword>
<dbReference type="Proteomes" id="UP001153076">
    <property type="component" value="Unassembled WGS sequence"/>
</dbReference>
<dbReference type="InterPro" id="IPR004330">
    <property type="entry name" value="FAR1_DNA_bnd_dom"/>
</dbReference>
<dbReference type="InterPro" id="IPR023214">
    <property type="entry name" value="HAD_sf"/>
</dbReference>
<dbReference type="SUPFAM" id="SSF81660">
    <property type="entry name" value="Metal cation-transporting ATPase, ATP-binding domain N"/>
    <property type="match status" value="1"/>
</dbReference>
<reference evidence="4" key="1">
    <citation type="submission" date="2022-04" db="EMBL/GenBank/DDBJ databases">
        <title>Carnegiea gigantea Genome sequencing and assembly v2.</title>
        <authorList>
            <person name="Copetti D."/>
            <person name="Sanderson M.J."/>
            <person name="Burquez A."/>
            <person name="Wojciechowski M.F."/>
        </authorList>
    </citation>
    <scope>NUCLEOTIDE SEQUENCE</scope>
    <source>
        <strain evidence="4">SGP5-SGP5p</strain>
        <tissue evidence="4">Aerial part</tissue>
    </source>
</reference>
<keyword evidence="2" id="KW-0812">Transmembrane</keyword>
<dbReference type="Pfam" id="PF03101">
    <property type="entry name" value="FAR1"/>
    <property type="match status" value="1"/>
</dbReference>
<dbReference type="EMBL" id="JAKOGI010000910">
    <property type="protein sequence ID" value="KAJ8429293.1"/>
    <property type="molecule type" value="Genomic_DNA"/>
</dbReference>
<accession>A0A9Q1JQP2</accession>
<keyword evidence="2" id="KW-1133">Transmembrane helix</keyword>
<feature type="domain" description="FAR1" evidence="3">
    <location>
        <begin position="74"/>
        <end position="163"/>
    </location>
</feature>
<comment type="caution">
    <text evidence="4">The sequence shown here is derived from an EMBL/GenBank/DDBJ whole genome shotgun (WGS) entry which is preliminary data.</text>
</comment>
<evidence type="ECO:0000313" key="5">
    <source>
        <dbReference type="Proteomes" id="UP001153076"/>
    </source>
</evidence>
<dbReference type="Gene3D" id="3.40.1110.10">
    <property type="entry name" value="Calcium-transporting ATPase, cytoplasmic domain N"/>
    <property type="match status" value="1"/>
</dbReference>
<sequence length="392" mass="44927">MFLTFNSGQGKEGVDPIGIVDETQCVQDIMDDIVSEEKQNEGISSNFIDKRLDDVDENDMKKLIFKTPVEYEVFYFTYAKAVGFGVRREAPRMNHHGIVTSLRFCCDREGVRSEKDKNREDKKRKARDETRCFYKAFTSMKYMKTTCQYIVKEFKKEHNNHLVPPQQATYHLHEDVNKLDDDTLVVTCFIAHMGFDRFEVPNNFIFCLLLYWLITENQATNEYIGRNCDCHRRLPYGITHLKIMLVMFAILTFGSFYLKIIDLCLRNSASGGPNSKIICALNCCQMYQMVSYPTFGPSILTLCGCKEDVKKKVHATTDKFAERGLRSLAVARHEVPEKNKDSLGGQWQFVGLLPLFDPPRHGSAETIKRALNLGVNVKMITENQLAIAKDTG</sequence>
<dbReference type="PANTHER" id="PTHR42861">
    <property type="entry name" value="CALCIUM-TRANSPORTING ATPASE"/>
    <property type="match status" value="1"/>
</dbReference>
<evidence type="ECO:0000256" key="2">
    <source>
        <dbReference type="SAM" id="Phobius"/>
    </source>
</evidence>
<dbReference type="InterPro" id="IPR023299">
    <property type="entry name" value="ATPase_P-typ_cyto_dom_N"/>
</dbReference>
<dbReference type="AlphaFoldDB" id="A0A9Q1JQP2"/>
<evidence type="ECO:0000256" key="1">
    <source>
        <dbReference type="ARBA" id="ARBA00022842"/>
    </source>
</evidence>
<keyword evidence="1" id="KW-0460">Magnesium</keyword>
<feature type="transmembrane region" description="Helical" evidence="2">
    <location>
        <begin position="241"/>
        <end position="258"/>
    </location>
</feature>
<dbReference type="GO" id="GO:0000166">
    <property type="term" value="F:nucleotide binding"/>
    <property type="evidence" value="ECO:0007669"/>
    <property type="project" value="InterPro"/>
</dbReference>
<name>A0A9Q1JQP2_9CARY</name>
<evidence type="ECO:0000313" key="4">
    <source>
        <dbReference type="EMBL" id="KAJ8429293.1"/>
    </source>
</evidence>
<gene>
    <name evidence="4" type="ORF">Cgig2_000218</name>
</gene>
<organism evidence="4 5">
    <name type="scientific">Carnegiea gigantea</name>
    <dbReference type="NCBI Taxonomy" id="171969"/>
    <lineage>
        <taxon>Eukaryota</taxon>
        <taxon>Viridiplantae</taxon>
        <taxon>Streptophyta</taxon>
        <taxon>Embryophyta</taxon>
        <taxon>Tracheophyta</taxon>
        <taxon>Spermatophyta</taxon>
        <taxon>Magnoliopsida</taxon>
        <taxon>eudicotyledons</taxon>
        <taxon>Gunneridae</taxon>
        <taxon>Pentapetalae</taxon>
        <taxon>Caryophyllales</taxon>
        <taxon>Cactineae</taxon>
        <taxon>Cactaceae</taxon>
        <taxon>Cactoideae</taxon>
        <taxon>Echinocereeae</taxon>
        <taxon>Carnegiea</taxon>
    </lineage>
</organism>
<dbReference type="OrthoDB" id="2929958at2759"/>